<feature type="region of interest" description="Disordered" evidence="1">
    <location>
        <begin position="59"/>
        <end position="96"/>
    </location>
</feature>
<dbReference type="Proteomes" id="UP000783686">
    <property type="component" value="Unassembled WGS sequence"/>
</dbReference>
<dbReference type="EMBL" id="CAJFDH010000005">
    <property type="protein sequence ID" value="CAD5224967.1"/>
    <property type="molecule type" value="Genomic_DNA"/>
</dbReference>
<dbReference type="Proteomes" id="UP000614601">
    <property type="component" value="Unassembled WGS sequence"/>
</dbReference>
<evidence type="ECO:0000313" key="3">
    <source>
        <dbReference type="Proteomes" id="UP000614601"/>
    </source>
</evidence>
<dbReference type="EMBL" id="CAJFCW020000005">
    <property type="protein sequence ID" value="CAG9120373.1"/>
    <property type="molecule type" value="Genomic_DNA"/>
</dbReference>
<name>A0A811LBQ9_9BILA</name>
<organism evidence="2 3">
    <name type="scientific">Bursaphelenchus okinawaensis</name>
    <dbReference type="NCBI Taxonomy" id="465554"/>
    <lineage>
        <taxon>Eukaryota</taxon>
        <taxon>Metazoa</taxon>
        <taxon>Ecdysozoa</taxon>
        <taxon>Nematoda</taxon>
        <taxon>Chromadorea</taxon>
        <taxon>Rhabditida</taxon>
        <taxon>Tylenchina</taxon>
        <taxon>Tylenchomorpha</taxon>
        <taxon>Aphelenchoidea</taxon>
        <taxon>Aphelenchoididae</taxon>
        <taxon>Bursaphelenchus</taxon>
    </lineage>
</organism>
<evidence type="ECO:0000313" key="2">
    <source>
        <dbReference type="EMBL" id="CAD5224967.1"/>
    </source>
</evidence>
<accession>A0A811LBQ9</accession>
<evidence type="ECO:0000256" key="1">
    <source>
        <dbReference type="SAM" id="MobiDB-lite"/>
    </source>
</evidence>
<feature type="compositionally biased region" description="Basic and acidic residues" evidence="1">
    <location>
        <begin position="59"/>
        <end position="74"/>
    </location>
</feature>
<keyword evidence="3" id="KW-1185">Reference proteome</keyword>
<proteinExistence type="predicted"/>
<sequence length="96" mass="10697">MKPPPSATLQQGAYKRRPEPNRRVFIRDHDRQTSEWPEGGGRQSEAVGRVWGRLLHHHHADDSVGHPDDLRSDAAHGGVDAARGRVLQGKVAQLVR</sequence>
<dbReference type="AlphaFoldDB" id="A0A811LBQ9"/>
<feature type="compositionally biased region" description="Basic and acidic residues" evidence="1">
    <location>
        <begin position="16"/>
        <end position="33"/>
    </location>
</feature>
<comment type="caution">
    <text evidence="2">The sequence shown here is derived from an EMBL/GenBank/DDBJ whole genome shotgun (WGS) entry which is preliminary data.</text>
</comment>
<protein>
    <submittedName>
        <fullName evidence="2">Uncharacterized protein</fullName>
    </submittedName>
</protein>
<feature type="region of interest" description="Disordered" evidence="1">
    <location>
        <begin position="1"/>
        <end position="44"/>
    </location>
</feature>
<reference evidence="2" key="1">
    <citation type="submission" date="2020-09" db="EMBL/GenBank/DDBJ databases">
        <authorList>
            <person name="Kikuchi T."/>
        </authorList>
    </citation>
    <scope>NUCLEOTIDE SEQUENCE</scope>
    <source>
        <strain evidence="2">SH1</strain>
    </source>
</reference>
<gene>
    <name evidence="2" type="ORF">BOKJ2_LOCUS11343</name>
</gene>